<protein>
    <recommendedName>
        <fullName evidence="9">L domain-like protein</fullName>
    </recommendedName>
</protein>
<organism evidence="7 8">
    <name type="scientific">Cymbomonas tetramitiformis</name>
    <dbReference type="NCBI Taxonomy" id="36881"/>
    <lineage>
        <taxon>Eukaryota</taxon>
        <taxon>Viridiplantae</taxon>
        <taxon>Chlorophyta</taxon>
        <taxon>Pyramimonadophyceae</taxon>
        <taxon>Pyramimonadales</taxon>
        <taxon>Pyramimonadaceae</taxon>
        <taxon>Cymbomonas</taxon>
    </lineage>
</organism>
<evidence type="ECO:0000256" key="4">
    <source>
        <dbReference type="ARBA" id="ARBA00022729"/>
    </source>
</evidence>
<dbReference type="Gene3D" id="3.80.10.10">
    <property type="entry name" value="Ribonuclease Inhibitor"/>
    <property type="match status" value="1"/>
</dbReference>
<dbReference type="EMBL" id="LGRX02034176">
    <property type="protein sequence ID" value="KAK3238556.1"/>
    <property type="molecule type" value="Genomic_DNA"/>
</dbReference>
<feature type="chain" id="PRO_5042118722" description="L domain-like protein" evidence="6">
    <location>
        <begin position="23"/>
        <end position="467"/>
    </location>
</feature>
<evidence type="ECO:0000256" key="1">
    <source>
        <dbReference type="ARBA" id="ARBA00004167"/>
    </source>
</evidence>
<dbReference type="InterPro" id="IPR051716">
    <property type="entry name" value="Plant_RL_S/T_kinase"/>
</dbReference>
<keyword evidence="4 6" id="KW-0732">Signal</keyword>
<comment type="caution">
    <text evidence="7">The sequence shown here is derived from an EMBL/GenBank/DDBJ whole genome shotgun (WGS) entry which is preliminary data.</text>
</comment>
<dbReference type="SUPFAM" id="SSF52058">
    <property type="entry name" value="L domain-like"/>
    <property type="match status" value="1"/>
</dbReference>
<evidence type="ECO:0000256" key="2">
    <source>
        <dbReference type="ARBA" id="ARBA00004430"/>
    </source>
</evidence>
<keyword evidence="5" id="KW-0677">Repeat</keyword>
<dbReference type="GO" id="GO:0005930">
    <property type="term" value="C:axoneme"/>
    <property type="evidence" value="ECO:0007669"/>
    <property type="project" value="UniProtKB-SubCell"/>
</dbReference>
<evidence type="ECO:0008006" key="9">
    <source>
        <dbReference type="Google" id="ProtNLM"/>
    </source>
</evidence>
<keyword evidence="3" id="KW-0433">Leucine-rich repeat</keyword>
<keyword evidence="8" id="KW-1185">Reference proteome</keyword>
<gene>
    <name evidence="7" type="ORF">CYMTET_51439</name>
</gene>
<accession>A0AAE0BL22</accession>
<dbReference type="Proteomes" id="UP001190700">
    <property type="component" value="Unassembled WGS sequence"/>
</dbReference>
<evidence type="ECO:0000313" key="7">
    <source>
        <dbReference type="EMBL" id="KAK3238556.1"/>
    </source>
</evidence>
<dbReference type="GO" id="GO:0016020">
    <property type="term" value="C:membrane"/>
    <property type="evidence" value="ECO:0007669"/>
    <property type="project" value="UniProtKB-SubCell"/>
</dbReference>
<dbReference type="PANTHER" id="PTHR48053">
    <property type="entry name" value="LEUCINE RICH REPEAT FAMILY PROTEIN, EXPRESSED"/>
    <property type="match status" value="1"/>
</dbReference>
<reference evidence="7 8" key="1">
    <citation type="journal article" date="2015" name="Genome Biol. Evol.">
        <title>Comparative Genomics of a Bacterivorous Green Alga Reveals Evolutionary Causalities and Consequences of Phago-Mixotrophic Mode of Nutrition.</title>
        <authorList>
            <person name="Burns J.A."/>
            <person name="Paasch A."/>
            <person name="Narechania A."/>
            <person name="Kim E."/>
        </authorList>
    </citation>
    <scope>NUCLEOTIDE SEQUENCE [LARGE SCALE GENOMIC DNA]</scope>
    <source>
        <strain evidence="7 8">PLY_AMNH</strain>
    </source>
</reference>
<dbReference type="AlphaFoldDB" id="A0AAE0BL22"/>
<evidence type="ECO:0000313" key="8">
    <source>
        <dbReference type="Proteomes" id="UP001190700"/>
    </source>
</evidence>
<comment type="subcellular location">
    <subcellularLocation>
        <location evidence="2">Cytoplasm</location>
        <location evidence="2">Cytoskeleton</location>
        <location evidence="2">Cilium axoneme</location>
    </subcellularLocation>
    <subcellularLocation>
        <location evidence="1">Membrane</location>
        <topology evidence="1">Single-pass membrane protein</topology>
    </subcellularLocation>
</comment>
<sequence>MTSLAIPFVLLLLSPSFEIIGGTPLEEYSEYINCVSSDCAKLNINNVGVTGTIPTEIGQLTRLTRLKLANNDMQGTIPSEIGKLTLHNRQMSLQNLGLAGTLPTELGAVTSTRAMLFGGNSFSGTLPTELGELRSLTGLWLAANSLTGTLPTELGSWTIVKSIGLESNSLTGTLPAQLTQLTAVTALSVPVARESSRGSAWLKPHSGASVMAREGDHTLEKEAHALWADELRHLAIAHLELEVVITITQAFQREVKGFADVAPQMRLPAGSAFRVLLLQPGVSFLLLDLNDIDVCACFIQSAVNEWADGFSLTSTSSAGSSTAIGLTGRRSSGRGLGMVDGCFASEHSARLPGFYAQWLLEDGERGMVLAPYWLGLGLRTFTHTMLAIVTFGRADTDAAMQHEQALVNEEELTVKLHQAKGSSVTKRRLTIPLCGPVQHQWDPRAGSSESFQDQALVGECTWADPLV</sequence>
<dbReference type="PANTHER" id="PTHR48053:SF71">
    <property type="entry name" value="LEUCINE RICH REPEAT FAMILY PROTEIN, EXPRESSED"/>
    <property type="match status" value="1"/>
</dbReference>
<proteinExistence type="predicted"/>
<dbReference type="FunFam" id="3.80.10.10:FF:000041">
    <property type="entry name" value="LRR receptor-like serine/threonine-protein kinase ERECTA"/>
    <property type="match status" value="1"/>
</dbReference>
<evidence type="ECO:0000256" key="6">
    <source>
        <dbReference type="SAM" id="SignalP"/>
    </source>
</evidence>
<evidence type="ECO:0000256" key="5">
    <source>
        <dbReference type="ARBA" id="ARBA00022737"/>
    </source>
</evidence>
<dbReference type="Pfam" id="PF00560">
    <property type="entry name" value="LRR_1"/>
    <property type="match status" value="1"/>
</dbReference>
<feature type="signal peptide" evidence="6">
    <location>
        <begin position="1"/>
        <end position="22"/>
    </location>
</feature>
<dbReference type="InterPro" id="IPR032675">
    <property type="entry name" value="LRR_dom_sf"/>
</dbReference>
<dbReference type="InterPro" id="IPR001611">
    <property type="entry name" value="Leu-rich_rpt"/>
</dbReference>
<name>A0AAE0BL22_9CHLO</name>
<evidence type="ECO:0000256" key="3">
    <source>
        <dbReference type="ARBA" id="ARBA00022614"/>
    </source>
</evidence>